<name>A0A9X4XLK3_9BRAD</name>
<accession>A0A9X4XLK3</accession>
<feature type="compositionally biased region" description="Gly residues" evidence="1">
    <location>
        <begin position="146"/>
        <end position="157"/>
    </location>
</feature>
<dbReference type="Gene3D" id="1.10.10.690">
    <property type="entry name" value="YidB-like"/>
    <property type="match status" value="1"/>
</dbReference>
<proteinExistence type="predicted"/>
<organism evidence="2 3">
    <name type="scientific">Rhodoplanes serenus</name>
    <dbReference type="NCBI Taxonomy" id="200615"/>
    <lineage>
        <taxon>Bacteria</taxon>
        <taxon>Pseudomonadati</taxon>
        <taxon>Pseudomonadota</taxon>
        <taxon>Alphaproteobacteria</taxon>
        <taxon>Hyphomicrobiales</taxon>
        <taxon>Nitrobacteraceae</taxon>
        <taxon>Rhodoplanes</taxon>
    </lineage>
</organism>
<evidence type="ECO:0000313" key="2">
    <source>
        <dbReference type="EMBL" id="MTW17368.1"/>
    </source>
</evidence>
<protein>
    <submittedName>
        <fullName evidence="2">DUF937 domain-containing protein</fullName>
    </submittedName>
</protein>
<sequence>MYSETVPPAAPRPSLTPTPETLMGLLDSLIAGAVRGAFEKFDTAGLPAILAQVLGRTDLGGLGGLVDALRRGGLDRQVGSWLGQGSNMPVSPDELRGAIGDRGLSQMAGGLGISIEDLLAMLSQHLPQTIDTLSPNGRLEEDRAVTGGGEDAEGSGGSLSDQAGLDDIDRLR</sequence>
<dbReference type="InterPro" id="IPR027405">
    <property type="entry name" value="YidB-like"/>
</dbReference>
<gene>
    <name evidence="2" type="ORF">GJ689_14260</name>
</gene>
<evidence type="ECO:0000313" key="3">
    <source>
        <dbReference type="Proteomes" id="UP000438991"/>
    </source>
</evidence>
<dbReference type="SUPFAM" id="SSF140804">
    <property type="entry name" value="YidB-like"/>
    <property type="match status" value="1"/>
</dbReference>
<dbReference type="EMBL" id="WNKV01000010">
    <property type="protein sequence ID" value="MTW17368.1"/>
    <property type="molecule type" value="Genomic_DNA"/>
</dbReference>
<dbReference type="Proteomes" id="UP000438991">
    <property type="component" value="Unassembled WGS sequence"/>
</dbReference>
<dbReference type="AlphaFoldDB" id="A0A9X4XLK3"/>
<evidence type="ECO:0000256" key="1">
    <source>
        <dbReference type="SAM" id="MobiDB-lite"/>
    </source>
</evidence>
<feature type="region of interest" description="Disordered" evidence="1">
    <location>
        <begin position="130"/>
        <end position="172"/>
    </location>
</feature>
<dbReference type="Pfam" id="PF20159">
    <property type="entry name" value="YidB"/>
    <property type="match status" value="1"/>
</dbReference>
<dbReference type="InterPro" id="IPR045372">
    <property type="entry name" value="YidB"/>
</dbReference>
<reference evidence="2 3" key="1">
    <citation type="submission" date="2019-11" db="EMBL/GenBank/DDBJ databases">
        <title>Whole-genome sequence of Rhodoplanes serenus DSM 18633, type strain.</title>
        <authorList>
            <person name="Kyndt J.A."/>
            <person name="Meyer T.E."/>
        </authorList>
    </citation>
    <scope>NUCLEOTIDE SEQUENCE [LARGE SCALE GENOMIC DNA]</scope>
    <source>
        <strain evidence="2 3">DSM 18633</strain>
    </source>
</reference>
<comment type="caution">
    <text evidence="2">The sequence shown here is derived from an EMBL/GenBank/DDBJ whole genome shotgun (WGS) entry which is preliminary data.</text>
</comment>